<dbReference type="PANTHER" id="PTHR42039">
    <property type="entry name" value="PUTATIVE (AFU_ORTHOLOGUE AFUA_3G02940)-RELATED"/>
    <property type="match status" value="1"/>
</dbReference>
<feature type="signal peptide" evidence="2">
    <location>
        <begin position="1"/>
        <end position="20"/>
    </location>
</feature>
<evidence type="ECO:0000256" key="2">
    <source>
        <dbReference type="SAM" id="SignalP"/>
    </source>
</evidence>
<organism evidence="3 4">
    <name type="scientific">Monilinia vaccinii-corymbosi</name>
    <dbReference type="NCBI Taxonomy" id="61207"/>
    <lineage>
        <taxon>Eukaryota</taxon>
        <taxon>Fungi</taxon>
        <taxon>Dikarya</taxon>
        <taxon>Ascomycota</taxon>
        <taxon>Pezizomycotina</taxon>
        <taxon>Leotiomycetes</taxon>
        <taxon>Helotiales</taxon>
        <taxon>Sclerotiniaceae</taxon>
        <taxon>Monilinia</taxon>
    </lineage>
</organism>
<evidence type="ECO:0000313" key="3">
    <source>
        <dbReference type="EMBL" id="QSZ37501.1"/>
    </source>
</evidence>
<feature type="region of interest" description="Disordered" evidence="1">
    <location>
        <begin position="81"/>
        <end position="121"/>
    </location>
</feature>
<name>A0A8A3PRN3_9HELO</name>
<dbReference type="Pfam" id="PF25312">
    <property type="entry name" value="Allergen_Asp_f_4"/>
    <property type="match status" value="1"/>
</dbReference>
<dbReference type="OrthoDB" id="118256at2759"/>
<feature type="chain" id="PRO_5032637793" description="Allergen Asp f 4" evidence="2">
    <location>
        <begin position="21"/>
        <end position="336"/>
    </location>
</feature>
<dbReference type="EMBL" id="CP063413">
    <property type="protein sequence ID" value="QSZ37501.1"/>
    <property type="molecule type" value="Genomic_DNA"/>
</dbReference>
<proteinExistence type="predicted"/>
<dbReference type="Proteomes" id="UP000672032">
    <property type="component" value="Chromosome 9"/>
</dbReference>
<dbReference type="GO" id="GO:0005576">
    <property type="term" value="C:extracellular region"/>
    <property type="evidence" value="ECO:0007669"/>
    <property type="project" value="InterPro"/>
</dbReference>
<feature type="compositionally biased region" description="Polar residues" evidence="1">
    <location>
        <begin position="104"/>
        <end position="121"/>
    </location>
</feature>
<accession>A0A8A3PRN3</accession>
<dbReference type="AlphaFoldDB" id="A0A8A3PRN3"/>
<gene>
    <name evidence="3" type="ORF">DSL72_008599</name>
</gene>
<dbReference type="InterPro" id="IPR038903">
    <property type="entry name" value="Allergen_Asp_f_4"/>
</dbReference>
<sequence>MRYSTTAVFLAAMYIGASVAKPTHVHQHRHEKKSDAVVDWDKLDWLKMGVNWKEAYEAGEASTTSTTSKTSADDVAVQLNADKPAPTNSASSAGQVDKADASSPDPTNTPKATSKDTSAGSSVNSLLGDLIGIANHLKEFGGRSVSTGSVIEATGNIGKPQGSNMIMVSSASGYDFTANFINTSKKSMTIVVWNKAFYNNATHKIEANLGACVAPKTPILSFTLAAGDNQIVAFDQGSLVGWAEVCPEITPAGAYATTWGEAKFNPNDSGYDMSAIQNIHGNKYNMAISSVEAPNCTSDPTQNYWLTDTKPMGNSDGSCYVPQKTATLTVKMGGAM</sequence>
<keyword evidence="2" id="KW-0732">Signal</keyword>
<dbReference type="GO" id="GO:0019863">
    <property type="term" value="F:IgE binding"/>
    <property type="evidence" value="ECO:0007669"/>
    <property type="project" value="InterPro"/>
</dbReference>
<reference evidence="3" key="1">
    <citation type="submission" date="2020-10" db="EMBL/GenBank/DDBJ databases">
        <title>Genome Sequence of Monilinia vaccinii-corymbosi Sheds Light on Mummy Berry Disease Infection of Blueberry and Mating Type.</title>
        <authorList>
            <person name="Yow A.G."/>
            <person name="Zhang Y."/>
            <person name="Bansal K."/>
            <person name="Eacker S.M."/>
            <person name="Sullivan S."/>
            <person name="Liachko I."/>
            <person name="Cubeta M.A."/>
            <person name="Rollins J.A."/>
            <person name="Ashrafi H."/>
        </authorList>
    </citation>
    <scope>NUCLEOTIDE SEQUENCE</scope>
    <source>
        <strain evidence="3">RL-1</strain>
    </source>
</reference>
<keyword evidence="4" id="KW-1185">Reference proteome</keyword>
<evidence type="ECO:0000313" key="4">
    <source>
        <dbReference type="Proteomes" id="UP000672032"/>
    </source>
</evidence>
<dbReference type="PANTHER" id="PTHR42039:SF1">
    <property type="entry name" value="PUTATIVE (AFU_ORTHOLOGUE AFUA_3G02940)-RELATED"/>
    <property type="match status" value="1"/>
</dbReference>
<evidence type="ECO:0008006" key="5">
    <source>
        <dbReference type="Google" id="ProtNLM"/>
    </source>
</evidence>
<protein>
    <recommendedName>
        <fullName evidence="5">Allergen Asp f 4</fullName>
    </recommendedName>
</protein>
<evidence type="ECO:0000256" key="1">
    <source>
        <dbReference type="SAM" id="MobiDB-lite"/>
    </source>
</evidence>